<feature type="coiled-coil region" evidence="4">
    <location>
        <begin position="340"/>
        <end position="387"/>
    </location>
</feature>
<protein>
    <recommendedName>
        <fullName evidence="2">RING-type E3 ubiquitin transferase</fullName>
        <ecNumber evidence="2">2.3.2.27</ecNumber>
    </recommendedName>
</protein>
<dbReference type="GO" id="GO:0061630">
    <property type="term" value="F:ubiquitin protein ligase activity"/>
    <property type="evidence" value="ECO:0007669"/>
    <property type="project" value="UniProtKB-EC"/>
</dbReference>
<proteinExistence type="predicted"/>
<comment type="catalytic activity">
    <reaction evidence="1">
        <text>S-ubiquitinyl-[E2 ubiquitin-conjugating enzyme]-L-cysteine + [acceptor protein]-L-lysine = [E2 ubiquitin-conjugating enzyme]-L-cysteine + N(6)-ubiquitinyl-[acceptor protein]-L-lysine.</text>
        <dbReference type="EC" id="2.3.2.27"/>
    </reaction>
</comment>
<dbReference type="InterPro" id="IPR051348">
    <property type="entry name" value="U-box_ubiquitin_ligases"/>
</dbReference>
<dbReference type="PANTHER" id="PTHR45647:SF25">
    <property type="entry name" value="ADENINE NUCLEOTIDE ALPHA HYDROLASES-LIKE SUPERFAMILY PROTEIN"/>
    <property type="match status" value="1"/>
</dbReference>
<evidence type="ECO:0000256" key="2">
    <source>
        <dbReference type="ARBA" id="ARBA00012483"/>
    </source>
</evidence>
<dbReference type="CDD" id="cd01989">
    <property type="entry name" value="USP_STK_Ubox_N"/>
    <property type="match status" value="1"/>
</dbReference>
<accession>A0ABD3L5G4</accession>
<evidence type="ECO:0000313" key="7">
    <source>
        <dbReference type="EMBL" id="KAL3745808.1"/>
    </source>
</evidence>
<name>A0ABD3L5G4_EUCGL</name>
<dbReference type="AlphaFoldDB" id="A0ABD3L5G4"/>
<dbReference type="SUPFAM" id="SSF52402">
    <property type="entry name" value="Adenine nucleotide alpha hydrolases-like"/>
    <property type="match status" value="1"/>
</dbReference>
<dbReference type="InterPro" id="IPR006016">
    <property type="entry name" value="UspA"/>
</dbReference>
<dbReference type="EMBL" id="JBJKBG010000003">
    <property type="protein sequence ID" value="KAL3745808.1"/>
    <property type="molecule type" value="Genomic_DNA"/>
</dbReference>
<keyword evidence="3" id="KW-0833">Ubl conjugation pathway</keyword>
<reference evidence="7 8" key="1">
    <citation type="submission" date="2024-11" db="EMBL/GenBank/DDBJ databases">
        <title>Chromosome-level genome assembly of Eucalyptus globulus Labill. provides insights into its genome evolution.</title>
        <authorList>
            <person name="Li X."/>
        </authorList>
    </citation>
    <scope>NUCLEOTIDE SEQUENCE [LARGE SCALE GENOMIC DNA]</scope>
    <source>
        <strain evidence="7">CL2024</strain>
        <tissue evidence="7">Fresh tender leaves</tissue>
    </source>
</reference>
<sequence>MTVVSLRRSNDNVVATGRGGEGSSRERLIAVAIDKDKPTRYALQWAIENVISLRNQTLKLVHVKSRPSTSSPFPACSEETQPDAQTAELFLRFRCYCLQRHVKCDLVVLENSDVAKALVEYVSRYAVDTLLIGTASRKSFSRLFKFVDTPNTILKYAPDYCNIFVVGKGKAVSVRPATCPRPNLLTIEKTAQVDTLNHVSLCLLIDILTIMNSGHPSSRPYDELSTCENDFSRANSGRLSTNSSFLSFYEDLGLGRMSSSSACLRFEDDETSTRLSTFSFASALEPPTRDGEQSMPWSLHFAEAVEEEMLRTKLELKRTIDLYHAACKEAIGAKQTVRDCHKYQNELEKKLLKARSLEQAAWAVMEKEREKSKAAEKARRMADEEARKRWDAEKKAQKEVEFQSLVHIMGSDGLHKTKIKQKRVLVRAGLGLPIDDEQHPRKLDFHYKKW</sequence>
<evidence type="ECO:0000256" key="3">
    <source>
        <dbReference type="ARBA" id="ARBA00022786"/>
    </source>
</evidence>
<organism evidence="7 8">
    <name type="scientific">Eucalyptus globulus</name>
    <name type="common">Tasmanian blue gum</name>
    <dbReference type="NCBI Taxonomy" id="34317"/>
    <lineage>
        <taxon>Eukaryota</taxon>
        <taxon>Viridiplantae</taxon>
        <taxon>Streptophyta</taxon>
        <taxon>Embryophyta</taxon>
        <taxon>Tracheophyta</taxon>
        <taxon>Spermatophyta</taxon>
        <taxon>Magnoliopsida</taxon>
        <taxon>eudicotyledons</taxon>
        <taxon>Gunneridae</taxon>
        <taxon>Pentapetalae</taxon>
        <taxon>rosids</taxon>
        <taxon>malvids</taxon>
        <taxon>Myrtales</taxon>
        <taxon>Myrtaceae</taxon>
        <taxon>Myrtoideae</taxon>
        <taxon>Eucalypteae</taxon>
        <taxon>Eucalyptus</taxon>
    </lineage>
</organism>
<evidence type="ECO:0000313" key="8">
    <source>
        <dbReference type="Proteomes" id="UP001634007"/>
    </source>
</evidence>
<feature type="domain" description="UspA" evidence="6">
    <location>
        <begin position="29"/>
        <end position="158"/>
    </location>
</feature>
<dbReference type="Gene3D" id="3.40.50.620">
    <property type="entry name" value="HUPs"/>
    <property type="match status" value="1"/>
</dbReference>
<evidence type="ECO:0000256" key="1">
    <source>
        <dbReference type="ARBA" id="ARBA00000900"/>
    </source>
</evidence>
<comment type="caution">
    <text evidence="7">The sequence shown here is derived from an EMBL/GenBank/DDBJ whole genome shotgun (WGS) entry which is preliminary data.</text>
</comment>
<feature type="region of interest" description="Disordered" evidence="5">
    <location>
        <begin position="1"/>
        <end position="21"/>
    </location>
</feature>
<dbReference type="InterPro" id="IPR014729">
    <property type="entry name" value="Rossmann-like_a/b/a_fold"/>
</dbReference>
<evidence type="ECO:0000256" key="5">
    <source>
        <dbReference type="SAM" id="MobiDB-lite"/>
    </source>
</evidence>
<dbReference type="Pfam" id="PF00582">
    <property type="entry name" value="Usp"/>
    <property type="match status" value="1"/>
</dbReference>
<gene>
    <name evidence="7" type="ORF">ACJRO7_014854</name>
</gene>
<dbReference type="Proteomes" id="UP001634007">
    <property type="component" value="Unassembled WGS sequence"/>
</dbReference>
<evidence type="ECO:0000259" key="6">
    <source>
        <dbReference type="Pfam" id="PF00582"/>
    </source>
</evidence>
<dbReference type="PANTHER" id="PTHR45647">
    <property type="entry name" value="OS02G0152300 PROTEIN"/>
    <property type="match status" value="1"/>
</dbReference>
<keyword evidence="8" id="KW-1185">Reference proteome</keyword>
<evidence type="ECO:0000256" key="4">
    <source>
        <dbReference type="SAM" id="Coils"/>
    </source>
</evidence>
<keyword evidence="4" id="KW-0175">Coiled coil</keyword>
<dbReference type="EC" id="2.3.2.27" evidence="2"/>